<dbReference type="PANTHER" id="PTHR10541:SF2">
    <property type="entry name" value="PARATHYROID HORMONE"/>
    <property type="match status" value="1"/>
</dbReference>
<dbReference type="GO" id="GO:0006874">
    <property type="term" value="P:intracellular calcium ion homeostasis"/>
    <property type="evidence" value="ECO:0007669"/>
    <property type="project" value="InterPro"/>
</dbReference>
<evidence type="ECO:0000256" key="4">
    <source>
        <dbReference type="ARBA" id="ARBA00022135"/>
    </source>
</evidence>
<evidence type="ECO:0000256" key="1">
    <source>
        <dbReference type="ARBA" id="ARBA00004613"/>
    </source>
</evidence>
<dbReference type="InParanoid" id="A0A674NB34"/>
<dbReference type="PANTHER" id="PTHR10541">
    <property type="entry name" value="PARATHYROID HORMONE"/>
    <property type="match status" value="1"/>
</dbReference>
<dbReference type="InterPro" id="IPR003625">
    <property type="entry name" value="PTH"/>
</dbReference>
<evidence type="ECO:0000256" key="8">
    <source>
        <dbReference type="ARBA" id="ARBA00022729"/>
    </source>
</evidence>
<dbReference type="Ensembl" id="ENSTRUT00000063398.1">
    <property type="protein sequence ID" value="ENSTRUP00000070883.1"/>
    <property type="gene ID" value="ENSTRUG00000032555.1"/>
</dbReference>
<proteinExistence type="inferred from homology"/>
<name>A0A674NB34_TAKRU</name>
<comment type="function">
    <text evidence="9">Parathyroid hormone elevates calcium level by dissolving the salts in bone and preventing their renal excretion. Acts by binding to its receptor, PTH1R, activating G protein-coupled receptor signaling. Stimulates [1-14C]-2-deoxy-D-glucose (2DG) transport and glycogen synthesis in osteoblastic cells.</text>
</comment>
<dbReference type="PROSITE" id="PS00335">
    <property type="entry name" value="PARATHYROID"/>
    <property type="match status" value="1"/>
</dbReference>
<evidence type="ECO:0000256" key="3">
    <source>
        <dbReference type="ARBA" id="ARBA00011605"/>
    </source>
</evidence>
<accession>A0A674NB34</accession>
<reference evidence="10" key="3">
    <citation type="submission" date="2025-09" db="UniProtKB">
        <authorList>
            <consortium name="Ensembl"/>
        </authorList>
    </citation>
    <scope>IDENTIFICATION</scope>
</reference>
<organism evidence="10 11">
    <name type="scientific">Takifugu rubripes</name>
    <name type="common">Japanese pufferfish</name>
    <name type="synonym">Fugu rubripes</name>
    <dbReference type="NCBI Taxonomy" id="31033"/>
    <lineage>
        <taxon>Eukaryota</taxon>
        <taxon>Metazoa</taxon>
        <taxon>Chordata</taxon>
        <taxon>Craniata</taxon>
        <taxon>Vertebrata</taxon>
        <taxon>Euteleostomi</taxon>
        <taxon>Actinopterygii</taxon>
        <taxon>Neopterygii</taxon>
        <taxon>Teleostei</taxon>
        <taxon>Neoteleostei</taxon>
        <taxon>Acanthomorphata</taxon>
        <taxon>Eupercaria</taxon>
        <taxon>Tetraodontiformes</taxon>
        <taxon>Tetradontoidea</taxon>
        <taxon>Tetraodontidae</taxon>
        <taxon>Takifugu</taxon>
    </lineage>
</organism>
<keyword evidence="7" id="KW-0372">Hormone</keyword>
<dbReference type="SMART" id="SM00087">
    <property type="entry name" value="PTH"/>
    <property type="match status" value="1"/>
</dbReference>
<evidence type="ECO:0000256" key="9">
    <source>
        <dbReference type="ARBA" id="ARBA00093407"/>
    </source>
</evidence>
<protein>
    <recommendedName>
        <fullName evidence="4">Parathyroid hormone</fullName>
    </recommendedName>
</protein>
<keyword evidence="5" id="KW-0964">Secreted</keyword>
<evidence type="ECO:0000313" key="11">
    <source>
        <dbReference type="Proteomes" id="UP000005226"/>
    </source>
</evidence>
<comment type="subunit">
    <text evidence="3">Interacts with PTH1R (via N-terminal extracellular domain).</text>
</comment>
<dbReference type="AlphaFoldDB" id="A0A674NB34"/>
<reference evidence="10 11" key="1">
    <citation type="journal article" date="2011" name="Genome Biol. Evol.">
        <title>Integration of the genetic map and genome assembly of fugu facilitates insights into distinct features of genome evolution in teleosts and mammals.</title>
        <authorList>
            <person name="Kai W."/>
            <person name="Kikuchi K."/>
            <person name="Tohari S."/>
            <person name="Chew A.K."/>
            <person name="Tay A."/>
            <person name="Fujiwara A."/>
            <person name="Hosoya S."/>
            <person name="Suetake H."/>
            <person name="Naruse K."/>
            <person name="Brenner S."/>
            <person name="Suzuki Y."/>
            <person name="Venkatesh B."/>
        </authorList>
    </citation>
    <scope>NUCLEOTIDE SEQUENCE [LARGE SCALE GENOMIC DNA]</scope>
</reference>
<comment type="similarity">
    <text evidence="2">Belongs to the parathyroid hormone family.</text>
</comment>
<dbReference type="GO" id="GO:0005179">
    <property type="term" value="F:hormone activity"/>
    <property type="evidence" value="ECO:0007669"/>
    <property type="project" value="UniProtKB-KW"/>
</dbReference>
<dbReference type="GeneTree" id="ENSGT00940000170472"/>
<evidence type="ECO:0000256" key="6">
    <source>
        <dbReference type="ARBA" id="ARBA00022685"/>
    </source>
</evidence>
<keyword evidence="8" id="KW-0732">Signal</keyword>
<dbReference type="InterPro" id="IPR001415">
    <property type="entry name" value="PTH/PTH-rel"/>
</dbReference>
<evidence type="ECO:0000313" key="10">
    <source>
        <dbReference type="Ensembl" id="ENSTRUP00000070883.1"/>
    </source>
</evidence>
<comment type="subcellular location">
    <subcellularLocation>
        <location evidence="1">Secreted</location>
    </subcellularLocation>
</comment>
<dbReference type="Proteomes" id="UP000005226">
    <property type="component" value="Chromosome 9"/>
</dbReference>
<reference evidence="10" key="2">
    <citation type="submission" date="2025-08" db="UniProtKB">
        <authorList>
            <consortium name="Ensembl"/>
        </authorList>
    </citation>
    <scope>IDENTIFICATION</scope>
</reference>
<keyword evidence="6" id="KW-0165">Cleavage on pair of basic residues</keyword>
<keyword evidence="11" id="KW-1185">Reference proteome</keyword>
<evidence type="ECO:0000256" key="5">
    <source>
        <dbReference type="ARBA" id="ARBA00022525"/>
    </source>
</evidence>
<sequence length="73" mass="8721">CLCNHGDLFKVERGLINSSNSWQKRTVSEVQLMHNLGEHKQVQERREWLQRRLHGWEIQNALNVLEELLKSQE</sequence>
<evidence type="ECO:0000256" key="7">
    <source>
        <dbReference type="ARBA" id="ARBA00022702"/>
    </source>
</evidence>
<dbReference type="Pfam" id="PF01279">
    <property type="entry name" value="Parathyroid"/>
    <property type="match status" value="1"/>
</dbReference>
<dbReference type="GO" id="GO:0005576">
    <property type="term" value="C:extracellular region"/>
    <property type="evidence" value="ECO:0007669"/>
    <property type="project" value="UniProtKB-SubCell"/>
</dbReference>
<evidence type="ECO:0000256" key="2">
    <source>
        <dbReference type="ARBA" id="ARBA00006307"/>
    </source>
</evidence>